<gene>
    <name evidence="5" type="ORF">SAMN05443999_12514</name>
</gene>
<feature type="domain" description="HTH gntR-type" evidence="4">
    <location>
        <begin position="1"/>
        <end position="68"/>
    </location>
</feature>
<dbReference type="InterPro" id="IPR036388">
    <property type="entry name" value="WH-like_DNA-bd_sf"/>
</dbReference>
<dbReference type="SMART" id="SM00345">
    <property type="entry name" value="HTH_GNTR"/>
    <property type="match status" value="1"/>
</dbReference>
<dbReference type="Pfam" id="PF07729">
    <property type="entry name" value="FCD"/>
    <property type="match status" value="1"/>
</dbReference>
<dbReference type="PANTHER" id="PTHR43537:SF45">
    <property type="entry name" value="GNTR FAMILY REGULATORY PROTEIN"/>
    <property type="match status" value="1"/>
</dbReference>
<dbReference type="EMBL" id="FOAG01000025">
    <property type="protein sequence ID" value="SEM38358.1"/>
    <property type="molecule type" value="Genomic_DNA"/>
</dbReference>
<evidence type="ECO:0000256" key="2">
    <source>
        <dbReference type="ARBA" id="ARBA00023125"/>
    </source>
</evidence>
<dbReference type="SMART" id="SM00895">
    <property type="entry name" value="FCD"/>
    <property type="match status" value="1"/>
</dbReference>
<dbReference type="RefSeq" id="WP_093039374.1">
    <property type="nucleotide sequence ID" value="NZ_FOAG01000025.1"/>
</dbReference>
<dbReference type="SUPFAM" id="SSF48008">
    <property type="entry name" value="GntR ligand-binding domain-like"/>
    <property type="match status" value="1"/>
</dbReference>
<protein>
    <submittedName>
        <fullName evidence="5">Transcriptional regulator, GntR family</fullName>
    </submittedName>
</protein>
<evidence type="ECO:0000313" key="6">
    <source>
        <dbReference type="Proteomes" id="UP000199582"/>
    </source>
</evidence>
<proteinExistence type="predicted"/>
<evidence type="ECO:0000313" key="5">
    <source>
        <dbReference type="EMBL" id="SEM38358.1"/>
    </source>
</evidence>
<keyword evidence="3" id="KW-0804">Transcription</keyword>
<dbReference type="PROSITE" id="PS50949">
    <property type="entry name" value="HTH_GNTR"/>
    <property type="match status" value="1"/>
</dbReference>
<dbReference type="Proteomes" id="UP000199582">
    <property type="component" value="Unassembled WGS sequence"/>
</dbReference>
<dbReference type="InterPro" id="IPR036390">
    <property type="entry name" value="WH_DNA-bd_sf"/>
</dbReference>
<organism evidence="5 6">
    <name type="scientific">Roseovarius azorensis</name>
    <dbReference type="NCBI Taxonomy" id="1287727"/>
    <lineage>
        <taxon>Bacteria</taxon>
        <taxon>Pseudomonadati</taxon>
        <taxon>Pseudomonadota</taxon>
        <taxon>Alphaproteobacteria</taxon>
        <taxon>Rhodobacterales</taxon>
        <taxon>Roseobacteraceae</taxon>
        <taxon>Roseovarius</taxon>
    </lineage>
</organism>
<dbReference type="Gene3D" id="1.10.10.10">
    <property type="entry name" value="Winged helix-like DNA-binding domain superfamily/Winged helix DNA-binding domain"/>
    <property type="match status" value="1"/>
</dbReference>
<dbReference type="OrthoDB" id="9806293at2"/>
<name>A0A1H7XZ18_9RHOB</name>
<keyword evidence="6" id="KW-1185">Reference proteome</keyword>
<dbReference type="SUPFAM" id="SSF46785">
    <property type="entry name" value="Winged helix' DNA-binding domain"/>
    <property type="match status" value="1"/>
</dbReference>
<dbReference type="AlphaFoldDB" id="A0A1H7XZ18"/>
<reference evidence="5 6" key="1">
    <citation type="submission" date="2016-10" db="EMBL/GenBank/DDBJ databases">
        <authorList>
            <person name="de Groot N.N."/>
        </authorList>
    </citation>
    <scope>NUCLEOTIDE SEQUENCE [LARGE SCALE GENOMIC DNA]</scope>
    <source>
        <strain evidence="5 6">DSM 100674</strain>
    </source>
</reference>
<dbReference type="STRING" id="1287727.SAMN05443999_12514"/>
<dbReference type="PANTHER" id="PTHR43537">
    <property type="entry name" value="TRANSCRIPTIONAL REGULATOR, GNTR FAMILY"/>
    <property type="match status" value="1"/>
</dbReference>
<dbReference type="InterPro" id="IPR008920">
    <property type="entry name" value="TF_FadR/GntR_C"/>
</dbReference>
<sequence>MTLTDQAYETIEEQICTLVLPPGASLSEIKLSEQLGIGKTPVREALQRLKYDGLITITPRRGAMVTSIDIQSQLRVLEVRRVIEPLTISLATTRATAPQRESLARLAGAMREAGDAAENITLIRLDAEFNQLVVDAAQNDLARRTMASINAHCRRFWFQYYKSVGDAATEAHLHADIADAIARNAPADADRASHLLLDYFQRFTRKTLDL</sequence>
<dbReference type="Gene3D" id="1.20.120.530">
    <property type="entry name" value="GntR ligand-binding domain-like"/>
    <property type="match status" value="1"/>
</dbReference>
<keyword evidence="2" id="KW-0238">DNA-binding</keyword>
<dbReference type="InterPro" id="IPR000524">
    <property type="entry name" value="Tscrpt_reg_HTH_GntR"/>
</dbReference>
<evidence type="ECO:0000256" key="1">
    <source>
        <dbReference type="ARBA" id="ARBA00023015"/>
    </source>
</evidence>
<dbReference type="GO" id="GO:0003700">
    <property type="term" value="F:DNA-binding transcription factor activity"/>
    <property type="evidence" value="ECO:0007669"/>
    <property type="project" value="InterPro"/>
</dbReference>
<evidence type="ECO:0000259" key="4">
    <source>
        <dbReference type="PROSITE" id="PS50949"/>
    </source>
</evidence>
<keyword evidence="1" id="KW-0805">Transcription regulation</keyword>
<accession>A0A1H7XZ18</accession>
<dbReference type="Pfam" id="PF00392">
    <property type="entry name" value="GntR"/>
    <property type="match status" value="1"/>
</dbReference>
<dbReference type="GO" id="GO:0003677">
    <property type="term" value="F:DNA binding"/>
    <property type="evidence" value="ECO:0007669"/>
    <property type="project" value="UniProtKB-KW"/>
</dbReference>
<evidence type="ECO:0000256" key="3">
    <source>
        <dbReference type="ARBA" id="ARBA00023163"/>
    </source>
</evidence>
<dbReference type="CDD" id="cd07377">
    <property type="entry name" value="WHTH_GntR"/>
    <property type="match status" value="1"/>
</dbReference>
<dbReference type="InterPro" id="IPR011711">
    <property type="entry name" value="GntR_C"/>
</dbReference>